<dbReference type="Proteomes" id="UP001519667">
    <property type="component" value="Unassembled WGS sequence"/>
</dbReference>
<organism evidence="1 2">
    <name type="scientific">Metapseudomonas boanensis</name>
    <dbReference type="NCBI Taxonomy" id="2822138"/>
    <lineage>
        <taxon>Bacteria</taxon>
        <taxon>Pseudomonadati</taxon>
        <taxon>Pseudomonadota</taxon>
        <taxon>Gammaproteobacteria</taxon>
        <taxon>Pseudomonadales</taxon>
        <taxon>Pseudomonadaceae</taxon>
        <taxon>Metapseudomonas</taxon>
    </lineage>
</organism>
<gene>
    <name evidence="1" type="ORF">J7302_14030</name>
</gene>
<dbReference type="EMBL" id="JAGTIS010000006">
    <property type="protein sequence ID" value="MBT8767229.1"/>
    <property type="molecule type" value="Genomic_DNA"/>
</dbReference>
<dbReference type="PANTHER" id="PTHR34408">
    <property type="entry name" value="FAMILY PROTEIN, PUTATIVE-RELATED"/>
    <property type="match status" value="1"/>
</dbReference>
<dbReference type="SUPFAM" id="SSF53955">
    <property type="entry name" value="Lysozyme-like"/>
    <property type="match status" value="1"/>
</dbReference>
<evidence type="ECO:0000313" key="2">
    <source>
        <dbReference type="Proteomes" id="UP001519667"/>
    </source>
</evidence>
<protein>
    <recommendedName>
        <fullName evidence="3">Chitinase</fullName>
    </recommendedName>
</protein>
<proteinExistence type="predicted"/>
<dbReference type="InterPro" id="IPR023346">
    <property type="entry name" value="Lysozyme-like_dom_sf"/>
</dbReference>
<dbReference type="Gene3D" id="1.10.530.10">
    <property type="match status" value="1"/>
</dbReference>
<evidence type="ECO:0008006" key="3">
    <source>
        <dbReference type="Google" id="ProtNLM"/>
    </source>
</evidence>
<dbReference type="InterPro" id="IPR052354">
    <property type="entry name" value="Cell_Wall_Dynamics_Protein"/>
</dbReference>
<dbReference type="RefSeq" id="WP_394359088.1">
    <property type="nucleotide sequence ID" value="NZ_JAGTIS010000006.1"/>
</dbReference>
<reference evidence="1 2" key="1">
    <citation type="submission" date="2021-04" db="EMBL/GenBank/DDBJ databases">
        <title>Pseudomonas boanensis sp. nov., a bacterium isolated from river water used for household purposes in Boane District, Mozambique.</title>
        <authorList>
            <person name="Nicklasson M."/>
            <person name="Martin-Rodriguez A.J."/>
            <person name="Thorell K."/>
            <person name="Neves L."/>
            <person name="Mussagy A."/>
            <person name="Rydberg H.A."/>
            <person name="Hernroth B."/>
            <person name="Svensson-Stadler L."/>
            <person name="Sjoling A."/>
        </authorList>
    </citation>
    <scope>NUCLEOTIDE SEQUENCE [LARGE SCALE GENOMIC DNA]</scope>
    <source>
        <strain evidence="1 2">DB1</strain>
    </source>
</reference>
<accession>A0ABS5XHR3</accession>
<comment type="caution">
    <text evidence="1">The sequence shown here is derived from an EMBL/GenBank/DDBJ whole genome shotgun (WGS) entry which is preliminary data.</text>
</comment>
<feature type="non-terminal residue" evidence="1">
    <location>
        <position position="1"/>
    </location>
</feature>
<sequence length="271" mass="30789">LYRDSKWDALDDVLGHTTSAPILNWMAEKERIRKLAWWAEVAARGIFPENGKVYHLQPIGLKLAPHQEESLLVTREQLSLIMKSASGETIDKYLLPINKAMAIFEINSHLRISHFLAQVAHETAELKYSEELASGSAYEWREDLGNTQAGDGRRFKGRGLLQLTGRSNYEACENYLAALNMVTDITSSTEMAKRVSDSPEISALASGYFWSKIKPRINEAADIDDLYWVSVYVNGWAQQSNPYYPNRELEPNHMRERAAMLARTKEILAIK</sequence>
<name>A0ABS5XHR3_9GAMM</name>
<keyword evidence="2" id="KW-1185">Reference proteome</keyword>
<evidence type="ECO:0000313" key="1">
    <source>
        <dbReference type="EMBL" id="MBT8767229.1"/>
    </source>
</evidence>